<evidence type="ECO:0000256" key="2">
    <source>
        <dbReference type="SAM" id="MobiDB-lite"/>
    </source>
</evidence>
<dbReference type="OrthoDB" id="6255506at2759"/>
<gene>
    <name evidence="4" type="ORF">BAUCODRAFT_31335</name>
</gene>
<evidence type="ECO:0000256" key="1">
    <source>
        <dbReference type="ARBA" id="ARBA00010218"/>
    </source>
</evidence>
<dbReference type="eggNOG" id="ENOG502SE90">
    <property type="taxonomic scope" value="Eukaryota"/>
</dbReference>
<name>M2LWM1_BAUPA</name>
<dbReference type="InterPro" id="IPR040150">
    <property type="entry name" value="Iwr1"/>
</dbReference>
<dbReference type="EMBL" id="KB445552">
    <property type="protein sequence ID" value="EMC99052.1"/>
    <property type="molecule type" value="Genomic_DNA"/>
</dbReference>
<feature type="region of interest" description="Disordered" evidence="2">
    <location>
        <begin position="307"/>
        <end position="363"/>
    </location>
</feature>
<evidence type="ECO:0000313" key="4">
    <source>
        <dbReference type="EMBL" id="EMC99052.1"/>
    </source>
</evidence>
<evidence type="ECO:0000259" key="3">
    <source>
        <dbReference type="Pfam" id="PF08574"/>
    </source>
</evidence>
<dbReference type="GO" id="GO:0006606">
    <property type="term" value="P:protein import into nucleus"/>
    <property type="evidence" value="ECO:0007669"/>
    <property type="project" value="InterPro"/>
</dbReference>
<protein>
    <recommendedName>
        <fullName evidence="3">Transcription factor Iwr1 domain-containing protein</fullName>
    </recommendedName>
</protein>
<dbReference type="HOGENOM" id="CLU_039754_0_0_1"/>
<feature type="domain" description="Transcription factor Iwr1" evidence="3">
    <location>
        <begin position="257"/>
        <end position="329"/>
    </location>
</feature>
<dbReference type="GeneID" id="19111450"/>
<feature type="compositionally biased region" description="Basic and acidic residues" evidence="2">
    <location>
        <begin position="72"/>
        <end position="81"/>
    </location>
</feature>
<dbReference type="Pfam" id="PF08574">
    <property type="entry name" value="Iwr1"/>
    <property type="match status" value="1"/>
</dbReference>
<comment type="similarity">
    <text evidence="1">Belongs to the IWR1/SLC7A6OS family.</text>
</comment>
<organism evidence="4 5">
    <name type="scientific">Baudoinia panamericana (strain UAMH 10762)</name>
    <name type="common">Angels' share fungus</name>
    <name type="synonym">Baudoinia compniacensis (strain UAMH 10762)</name>
    <dbReference type="NCBI Taxonomy" id="717646"/>
    <lineage>
        <taxon>Eukaryota</taxon>
        <taxon>Fungi</taxon>
        <taxon>Dikarya</taxon>
        <taxon>Ascomycota</taxon>
        <taxon>Pezizomycotina</taxon>
        <taxon>Dothideomycetes</taxon>
        <taxon>Dothideomycetidae</taxon>
        <taxon>Mycosphaerellales</taxon>
        <taxon>Teratosphaeriaceae</taxon>
        <taxon>Baudoinia</taxon>
    </lineage>
</organism>
<dbReference type="KEGG" id="bcom:BAUCODRAFT_31335"/>
<keyword evidence="5" id="KW-1185">Reference proteome</keyword>
<dbReference type="STRING" id="717646.M2LWM1"/>
<evidence type="ECO:0000313" key="5">
    <source>
        <dbReference type="Proteomes" id="UP000011761"/>
    </source>
</evidence>
<feature type="region of interest" description="Disordered" evidence="2">
    <location>
        <begin position="147"/>
        <end position="173"/>
    </location>
</feature>
<dbReference type="PANTHER" id="PTHR28063">
    <property type="entry name" value="RNA POLYMERASE II NUCLEAR LOCALIZATION PROTEIN IWR1"/>
    <property type="match status" value="1"/>
</dbReference>
<proteinExistence type="inferred from homology"/>
<reference evidence="4 5" key="1">
    <citation type="journal article" date="2012" name="PLoS Pathog.">
        <title>Diverse lifestyles and strategies of plant pathogenesis encoded in the genomes of eighteen Dothideomycetes fungi.</title>
        <authorList>
            <person name="Ohm R.A."/>
            <person name="Feau N."/>
            <person name="Henrissat B."/>
            <person name="Schoch C.L."/>
            <person name="Horwitz B.A."/>
            <person name="Barry K.W."/>
            <person name="Condon B.J."/>
            <person name="Copeland A.C."/>
            <person name="Dhillon B."/>
            <person name="Glaser F."/>
            <person name="Hesse C.N."/>
            <person name="Kosti I."/>
            <person name="LaButti K."/>
            <person name="Lindquist E.A."/>
            <person name="Lucas S."/>
            <person name="Salamov A.A."/>
            <person name="Bradshaw R.E."/>
            <person name="Ciuffetti L."/>
            <person name="Hamelin R.C."/>
            <person name="Kema G.H.J."/>
            <person name="Lawrence C."/>
            <person name="Scott J.A."/>
            <person name="Spatafora J.W."/>
            <person name="Turgeon B.G."/>
            <person name="de Wit P.J.G.M."/>
            <person name="Zhong S."/>
            <person name="Goodwin S.B."/>
            <person name="Grigoriev I.V."/>
        </authorList>
    </citation>
    <scope>NUCLEOTIDE SEQUENCE [LARGE SCALE GENOMIC DNA]</scope>
    <source>
        <strain evidence="4 5">UAMH 10762</strain>
    </source>
</reference>
<feature type="region of interest" description="Disordered" evidence="2">
    <location>
        <begin position="50"/>
        <end position="103"/>
    </location>
</feature>
<dbReference type="RefSeq" id="XP_007673558.1">
    <property type="nucleotide sequence ID" value="XM_007675368.1"/>
</dbReference>
<dbReference type="AlphaFoldDB" id="M2LWM1"/>
<dbReference type="PANTHER" id="PTHR28063:SF1">
    <property type="entry name" value="RNA POLYMERASE II NUCLEAR LOCALIZATION PROTEIN IWR1"/>
    <property type="match status" value="1"/>
</dbReference>
<sequence length="374" mass="41559">MLAPRQVRIKRKRTEAPPDELVVEHSNSHNLTFNQRANQVLYRLGAVKHASRTEGKPANLRSTASSALPPDEANKGHHDPAATDASDSPRKRQKRVYHLSHKDAITITRSETTVGQRLDDGATKLTQLATFEQLPVASVDRQPQLAVPADAESATTPLPTEMQPLKRPSKGLAVSGAQPKFTANQDAKDGATQEDLHKIATNLQSFALHELPKVTRPTVTVVPRFAGRRRDMTHAIASNPEPRIRDDEIMDVDSHADFVFDTYTLAPDGDVSSIINLDNGNVGYLVITDEDQAVWEQYIDEQISDAEYDTDDADSNAEDFYGADYPDDELASDDEHDRGAYGYRAHGASDDEEWNSDTGAYSDDEWNKLYPWRK</sequence>
<feature type="region of interest" description="Disordered" evidence="2">
    <location>
        <begin position="1"/>
        <end position="29"/>
    </location>
</feature>
<feature type="compositionally biased region" description="Acidic residues" evidence="2">
    <location>
        <begin position="307"/>
        <end position="317"/>
    </location>
</feature>
<dbReference type="GO" id="GO:0005737">
    <property type="term" value="C:cytoplasm"/>
    <property type="evidence" value="ECO:0007669"/>
    <property type="project" value="TreeGrafter"/>
</dbReference>
<accession>M2LWM1</accession>
<dbReference type="Proteomes" id="UP000011761">
    <property type="component" value="Unassembled WGS sequence"/>
</dbReference>
<dbReference type="InterPro" id="IPR013883">
    <property type="entry name" value="TF_Iwr1_dom"/>
</dbReference>